<feature type="transmembrane region" description="Helical" evidence="1">
    <location>
        <begin position="81"/>
        <end position="104"/>
    </location>
</feature>
<dbReference type="AlphaFoldDB" id="A0A427Y283"/>
<comment type="caution">
    <text evidence="2">The sequence shown here is derived from an EMBL/GenBank/DDBJ whole genome shotgun (WGS) entry which is preliminary data.</text>
</comment>
<keyword evidence="1" id="KW-0472">Membrane</keyword>
<gene>
    <name evidence="2" type="ORF">EHS25_005009</name>
</gene>
<accession>A0A427Y283</accession>
<evidence type="ECO:0000313" key="2">
    <source>
        <dbReference type="EMBL" id="RSH85202.1"/>
    </source>
</evidence>
<dbReference type="EMBL" id="RSCD01000021">
    <property type="protein sequence ID" value="RSH85202.1"/>
    <property type="molecule type" value="Genomic_DNA"/>
</dbReference>
<feature type="transmembrane region" description="Helical" evidence="1">
    <location>
        <begin position="116"/>
        <end position="134"/>
    </location>
</feature>
<keyword evidence="3" id="KW-1185">Reference proteome</keyword>
<evidence type="ECO:0000256" key="1">
    <source>
        <dbReference type="SAM" id="Phobius"/>
    </source>
</evidence>
<sequence>MATPGNLADASWIRRFYPFRGRDGFGAIAVRGGVVSTDRRVRRRPWSHPESGAQTWHKYLYLPGCLEAVGSRSVADALSPLILLAIEILLHTALATWDLLFALGPPGPGSFAVEDSALAITSPLPLLFLHLASLSHTLGLRAHLPTPFRSVRSAILYITLAAPLVPAAVFSSLLSSFLGVQYRTFRDHVTASFPDGQGVHTTLAFLGAGTGAGFLLITAILGSVVVLSPQARSQWVERTGTGIAPWIVVVLGWILAAAELLLTFAPSFYGVILTRQILRLVSHTVLAIGLIWVSRSPSSASALGGTGFGAGPKSHRPPPLEFARDARSAARRSLRRTIGDPVAGTFRVLDSGGTQAFMALNSAETGMTSGSGMGSAIPAERVVFRMPARRAPMLSFTGSTFDSLALDRLRLSPSPGLRVSEAAPAAQTDSNAAPSAFAIGSRKLGKYQYSVRGT</sequence>
<organism evidence="2 3">
    <name type="scientific">Saitozyma podzolica</name>
    <dbReference type="NCBI Taxonomy" id="1890683"/>
    <lineage>
        <taxon>Eukaryota</taxon>
        <taxon>Fungi</taxon>
        <taxon>Dikarya</taxon>
        <taxon>Basidiomycota</taxon>
        <taxon>Agaricomycotina</taxon>
        <taxon>Tremellomycetes</taxon>
        <taxon>Tremellales</taxon>
        <taxon>Trimorphomycetaceae</taxon>
        <taxon>Saitozyma</taxon>
    </lineage>
</organism>
<feature type="transmembrane region" description="Helical" evidence="1">
    <location>
        <begin position="239"/>
        <end position="265"/>
    </location>
</feature>
<keyword evidence="1" id="KW-0812">Transmembrane</keyword>
<feature type="transmembrane region" description="Helical" evidence="1">
    <location>
        <begin position="202"/>
        <end position="227"/>
    </location>
</feature>
<proteinExistence type="predicted"/>
<evidence type="ECO:0000313" key="3">
    <source>
        <dbReference type="Proteomes" id="UP000279259"/>
    </source>
</evidence>
<dbReference type="Proteomes" id="UP000279259">
    <property type="component" value="Unassembled WGS sequence"/>
</dbReference>
<keyword evidence="1" id="KW-1133">Transmembrane helix</keyword>
<protein>
    <submittedName>
        <fullName evidence="2">Uncharacterized protein</fullName>
    </submittedName>
</protein>
<dbReference type="OrthoDB" id="2564790at2759"/>
<feature type="transmembrane region" description="Helical" evidence="1">
    <location>
        <begin position="155"/>
        <end position="182"/>
    </location>
</feature>
<reference evidence="2 3" key="1">
    <citation type="submission" date="2018-11" db="EMBL/GenBank/DDBJ databases">
        <title>Genome sequence of Saitozyma podzolica DSM 27192.</title>
        <authorList>
            <person name="Aliyu H."/>
            <person name="Gorte O."/>
            <person name="Ochsenreither K."/>
        </authorList>
    </citation>
    <scope>NUCLEOTIDE SEQUENCE [LARGE SCALE GENOMIC DNA]</scope>
    <source>
        <strain evidence="2 3">DSM 27192</strain>
    </source>
</reference>
<name>A0A427Y283_9TREE</name>